<evidence type="ECO:0000313" key="1">
    <source>
        <dbReference type="EMBL" id="KFB70532.1"/>
    </source>
</evidence>
<accession>A0A084Y738</accession>
<reference evidence="1 2" key="1">
    <citation type="submission" date="2014-02" db="EMBL/GenBank/DDBJ databases">
        <title>Expanding our view of genomic diversity in Candidatus Accumulibacter clades.</title>
        <authorList>
            <person name="Skennerton C.T."/>
            <person name="Barr J.J."/>
            <person name="Slater F.R."/>
            <person name="Bond P.L."/>
            <person name="Tyson G.W."/>
        </authorList>
    </citation>
    <scope>NUCLEOTIDE SEQUENCE [LARGE SCALE GENOMIC DNA]</scope>
    <source>
        <strain evidence="2">BA-91</strain>
    </source>
</reference>
<dbReference type="EMBL" id="JDVG02000688">
    <property type="protein sequence ID" value="KFB70532.1"/>
    <property type="molecule type" value="Genomic_DNA"/>
</dbReference>
<comment type="caution">
    <text evidence="1">The sequence shown here is derived from an EMBL/GenBank/DDBJ whole genome shotgun (WGS) entry which is preliminary data.</text>
</comment>
<gene>
    <name evidence="1" type="ORF">AW09_004373</name>
</gene>
<dbReference type="Proteomes" id="UP000020077">
    <property type="component" value="Unassembled WGS sequence"/>
</dbReference>
<organism evidence="1 2">
    <name type="scientific">Candidatus Accumulibacter phosphatis</name>
    <dbReference type="NCBI Taxonomy" id="327160"/>
    <lineage>
        <taxon>Bacteria</taxon>
        <taxon>Pseudomonadati</taxon>
        <taxon>Pseudomonadota</taxon>
        <taxon>Betaproteobacteria</taxon>
        <taxon>Candidatus Accumulibacter</taxon>
    </lineage>
</organism>
<proteinExistence type="predicted"/>
<dbReference type="AlphaFoldDB" id="A0A084Y738"/>
<name>A0A084Y738_9PROT</name>
<protein>
    <submittedName>
        <fullName evidence="1">Uncharacterized protein</fullName>
    </submittedName>
</protein>
<evidence type="ECO:0000313" key="2">
    <source>
        <dbReference type="Proteomes" id="UP000020077"/>
    </source>
</evidence>
<sequence>MRCVIGAEPQLAQRSGRYGNRLVGGQDSQTAALQMRTDQAGDQFDRGRVERHIRFIEHPQRAPFMYQTGERGAALLPL</sequence>